<evidence type="ECO:0000256" key="1">
    <source>
        <dbReference type="ARBA" id="ARBA00022490"/>
    </source>
</evidence>
<proteinExistence type="predicted"/>
<dbReference type="GO" id="GO:0008813">
    <property type="term" value="F:chorismate lyase activity"/>
    <property type="evidence" value="ECO:0007669"/>
    <property type="project" value="InterPro"/>
</dbReference>
<evidence type="ECO:0000313" key="5">
    <source>
        <dbReference type="Proteomes" id="UP000198611"/>
    </source>
</evidence>
<dbReference type="Gene3D" id="3.40.1410.10">
    <property type="entry name" value="Chorismate lyase-like"/>
    <property type="match status" value="1"/>
</dbReference>
<keyword evidence="3 4" id="KW-0456">Lyase</keyword>
<dbReference type="OrthoDB" id="9789493at2"/>
<evidence type="ECO:0000256" key="3">
    <source>
        <dbReference type="ARBA" id="ARBA00023239"/>
    </source>
</evidence>
<dbReference type="Proteomes" id="UP000198611">
    <property type="component" value="Unassembled WGS sequence"/>
</dbReference>
<keyword evidence="1" id="KW-0963">Cytoplasm</keyword>
<dbReference type="PANTHER" id="PTHR38683:SF1">
    <property type="entry name" value="CHORISMATE PYRUVATE-LYASE"/>
    <property type="match status" value="1"/>
</dbReference>
<dbReference type="InterPro" id="IPR028978">
    <property type="entry name" value="Chorismate_lyase_/UTRA_dom_sf"/>
</dbReference>
<evidence type="ECO:0000256" key="2">
    <source>
        <dbReference type="ARBA" id="ARBA00022688"/>
    </source>
</evidence>
<dbReference type="EMBL" id="FOMJ01000002">
    <property type="protein sequence ID" value="SFD15324.1"/>
    <property type="molecule type" value="Genomic_DNA"/>
</dbReference>
<dbReference type="PANTHER" id="PTHR38683">
    <property type="entry name" value="CHORISMATE PYRUVATE-LYASE"/>
    <property type="match status" value="1"/>
</dbReference>
<dbReference type="GO" id="GO:0006744">
    <property type="term" value="P:ubiquinone biosynthetic process"/>
    <property type="evidence" value="ECO:0007669"/>
    <property type="project" value="UniProtKB-KW"/>
</dbReference>
<dbReference type="InterPro" id="IPR007440">
    <property type="entry name" value="Chorismate--pyruvate_lyase"/>
</dbReference>
<gene>
    <name evidence="4" type="ORF">SAMN05660831_00904</name>
</gene>
<keyword evidence="2" id="KW-0831">Ubiquinone biosynthesis</keyword>
<accession>A0A1I1PZK0</accession>
<organism evidence="4 5">
    <name type="scientific">Thiohalospira halophila DSM 15071</name>
    <dbReference type="NCBI Taxonomy" id="1123397"/>
    <lineage>
        <taxon>Bacteria</taxon>
        <taxon>Pseudomonadati</taxon>
        <taxon>Pseudomonadota</taxon>
        <taxon>Gammaproteobacteria</taxon>
        <taxon>Thiohalospirales</taxon>
        <taxon>Thiohalospiraceae</taxon>
        <taxon>Thiohalospira</taxon>
    </lineage>
</organism>
<dbReference type="GO" id="GO:0005829">
    <property type="term" value="C:cytosol"/>
    <property type="evidence" value="ECO:0007669"/>
    <property type="project" value="TreeGrafter"/>
</dbReference>
<reference evidence="4 5" key="1">
    <citation type="submission" date="2016-10" db="EMBL/GenBank/DDBJ databases">
        <authorList>
            <person name="de Groot N.N."/>
        </authorList>
    </citation>
    <scope>NUCLEOTIDE SEQUENCE [LARGE SCALE GENOMIC DNA]</scope>
    <source>
        <strain evidence="4 5">HL3</strain>
    </source>
</reference>
<sequence>MPEPTWYPAAIARLPRQQAALLRETGSFTRALGRACGQPPRVRLLDQGWGRPRGEEVRALALAEGRFGLIRRIELHCGVEPVFARTVIPPETIAARPGLGRMGERALGAALFADPAVERGRLEVARLAPGMALHAEAGGGAPRWARRSLFRVGGKALLVCEVLPPLDL</sequence>
<dbReference type="STRING" id="1123397.SAMN05660831_00904"/>
<protein>
    <submittedName>
        <fullName evidence="4">Chorismate lyase</fullName>
    </submittedName>
</protein>
<dbReference type="Pfam" id="PF04345">
    <property type="entry name" value="Chor_lyase"/>
    <property type="match status" value="1"/>
</dbReference>
<dbReference type="SUPFAM" id="SSF64288">
    <property type="entry name" value="Chorismate lyase-like"/>
    <property type="match status" value="1"/>
</dbReference>
<evidence type="ECO:0000313" key="4">
    <source>
        <dbReference type="EMBL" id="SFD15324.1"/>
    </source>
</evidence>
<name>A0A1I1PZK0_9GAMM</name>
<dbReference type="RefSeq" id="WP_159433018.1">
    <property type="nucleotide sequence ID" value="NZ_FOMJ01000002.1"/>
</dbReference>
<dbReference type="AlphaFoldDB" id="A0A1I1PZK0"/>
<keyword evidence="5" id="KW-1185">Reference proteome</keyword>